<accession>A0A5E4NC54</accession>
<dbReference type="SUPFAM" id="SSF54236">
    <property type="entry name" value="Ubiquitin-like"/>
    <property type="match status" value="1"/>
</dbReference>
<protein>
    <submittedName>
        <fullName evidence="4">SEP domain,UBX domain,Ubiquitin-related domain,UBA-like</fullName>
    </submittedName>
</protein>
<name>A0A5E4NC54_9HEMI</name>
<dbReference type="Pfam" id="PF08059">
    <property type="entry name" value="SEP"/>
    <property type="match status" value="1"/>
</dbReference>
<dbReference type="GO" id="GO:0031468">
    <property type="term" value="P:nuclear membrane reassembly"/>
    <property type="evidence" value="ECO:0007669"/>
    <property type="project" value="TreeGrafter"/>
</dbReference>
<dbReference type="PROSITE" id="PS51399">
    <property type="entry name" value="SEP"/>
    <property type="match status" value="1"/>
</dbReference>
<evidence type="ECO:0000259" key="2">
    <source>
        <dbReference type="PROSITE" id="PS50033"/>
    </source>
</evidence>
<dbReference type="EMBL" id="CABPRJ010001953">
    <property type="protein sequence ID" value="VVC42438.1"/>
    <property type="molecule type" value="Genomic_DNA"/>
</dbReference>
<dbReference type="Gene3D" id="1.10.8.10">
    <property type="entry name" value="DNA helicase RuvA subunit, C-terminal domain"/>
    <property type="match status" value="1"/>
</dbReference>
<dbReference type="SUPFAM" id="SSF102848">
    <property type="entry name" value="NSFL1 (p97 ATPase) cofactor p47, SEP domain"/>
    <property type="match status" value="1"/>
</dbReference>
<dbReference type="GO" id="GO:0005829">
    <property type="term" value="C:cytosol"/>
    <property type="evidence" value="ECO:0007669"/>
    <property type="project" value="TreeGrafter"/>
</dbReference>
<dbReference type="PROSITE" id="PS50033">
    <property type="entry name" value="UBX"/>
    <property type="match status" value="1"/>
</dbReference>
<dbReference type="PANTHER" id="PTHR23333">
    <property type="entry name" value="UBX DOMAIN CONTAINING PROTEIN"/>
    <property type="match status" value="1"/>
</dbReference>
<dbReference type="GO" id="GO:0005634">
    <property type="term" value="C:nucleus"/>
    <property type="evidence" value="ECO:0007669"/>
    <property type="project" value="TreeGrafter"/>
</dbReference>
<dbReference type="SMART" id="SM00166">
    <property type="entry name" value="UBX"/>
    <property type="match status" value="1"/>
</dbReference>
<dbReference type="AlphaFoldDB" id="A0A5E4NC54"/>
<evidence type="ECO:0000256" key="1">
    <source>
        <dbReference type="SAM" id="MobiDB-lite"/>
    </source>
</evidence>
<dbReference type="PANTHER" id="PTHR23333:SF20">
    <property type="entry name" value="NSFL1 COFACTOR P47"/>
    <property type="match status" value="1"/>
</dbReference>
<dbReference type="Gene3D" id="3.10.20.90">
    <property type="entry name" value="Phosphatidylinositol 3-kinase Catalytic Subunit, Chain A, domain 1"/>
    <property type="match status" value="1"/>
</dbReference>
<organism evidence="4 5">
    <name type="scientific">Cinara cedri</name>
    <dbReference type="NCBI Taxonomy" id="506608"/>
    <lineage>
        <taxon>Eukaryota</taxon>
        <taxon>Metazoa</taxon>
        <taxon>Ecdysozoa</taxon>
        <taxon>Arthropoda</taxon>
        <taxon>Hexapoda</taxon>
        <taxon>Insecta</taxon>
        <taxon>Pterygota</taxon>
        <taxon>Neoptera</taxon>
        <taxon>Paraneoptera</taxon>
        <taxon>Hemiptera</taxon>
        <taxon>Sternorrhyncha</taxon>
        <taxon>Aphidomorpha</taxon>
        <taxon>Aphidoidea</taxon>
        <taxon>Aphididae</taxon>
        <taxon>Lachninae</taxon>
        <taxon>Cinara</taxon>
    </lineage>
</organism>
<dbReference type="InterPro" id="IPR036241">
    <property type="entry name" value="NSFL1C_SEP_dom_sf"/>
</dbReference>
<dbReference type="GO" id="GO:0061025">
    <property type="term" value="P:membrane fusion"/>
    <property type="evidence" value="ECO:0007669"/>
    <property type="project" value="TreeGrafter"/>
</dbReference>
<dbReference type="SMART" id="SM00553">
    <property type="entry name" value="SEP"/>
    <property type="match status" value="1"/>
</dbReference>
<sequence>MSEAEQNAKIKEFIGFTDVDQERAKFYLESAAWNMDIAVMNYYDVAGEETVSDNAATAGPSIPSPAAASNRDVSIASASSYNPAAKPKKWQSKSSNRPRIMTFGSLRNAEAEDKDSDDEEGQRFYAGGSITSGQQVIGPPRNNADVITDMFQTAQKYAINSAPSTSGSSGQESGASHFFGTGYTLGQTADDTEVIPSRNVTTKRSSNQEVVLKVWKEGFTINDGELHSIDQPENREFLLTVARGEDIPPLLLKEVNVSSDDELNVSVEDHRYEEYVPSKPKKKIFGGSGNLLGSPAPEVVGDESSKEASSDDGVVNEAAARAEVPLIPDAPTTSLQIRLVDGTRLIATFNQSHTIGDIRRYIIAARAYFTSRPFKLQSSYPPKTLDNNDQTLLEAGLLNTVIFQRIG</sequence>
<gene>
    <name evidence="4" type="ORF">CINCED_3A014751</name>
</gene>
<dbReference type="CDD" id="cd14348">
    <property type="entry name" value="UBA_p47"/>
    <property type="match status" value="1"/>
</dbReference>
<dbReference type="CDD" id="cd01770">
    <property type="entry name" value="UBX_UBXN2"/>
    <property type="match status" value="1"/>
</dbReference>
<proteinExistence type="predicted"/>
<evidence type="ECO:0000313" key="5">
    <source>
        <dbReference type="Proteomes" id="UP000325440"/>
    </source>
</evidence>
<dbReference type="Proteomes" id="UP000325440">
    <property type="component" value="Unassembled WGS sequence"/>
</dbReference>
<dbReference type="SUPFAM" id="SSF46934">
    <property type="entry name" value="UBA-like"/>
    <property type="match status" value="1"/>
</dbReference>
<keyword evidence="5" id="KW-1185">Reference proteome</keyword>
<reference evidence="4 5" key="1">
    <citation type="submission" date="2019-08" db="EMBL/GenBank/DDBJ databases">
        <authorList>
            <person name="Alioto T."/>
            <person name="Alioto T."/>
            <person name="Gomez Garrido J."/>
        </authorList>
    </citation>
    <scope>NUCLEOTIDE SEQUENCE [LARGE SCALE GENOMIC DNA]</scope>
</reference>
<dbReference type="Gene3D" id="3.30.420.210">
    <property type="entry name" value="SEP domain"/>
    <property type="match status" value="1"/>
</dbReference>
<feature type="region of interest" description="Disordered" evidence="1">
    <location>
        <begin position="79"/>
        <end position="143"/>
    </location>
</feature>
<dbReference type="GO" id="GO:0043161">
    <property type="term" value="P:proteasome-mediated ubiquitin-dependent protein catabolic process"/>
    <property type="evidence" value="ECO:0007669"/>
    <property type="project" value="TreeGrafter"/>
</dbReference>
<dbReference type="GO" id="GO:0007030">
    <property type="term" value="P:Golgi organization"/>
    <property type="evidence" value="ECO:0007669"/>
    <property type="project" value="TreeGrafter"/>
</dbReference>
<dbReference type="Pfam" id="PF00789">
    <property type="entry name" value="UBX"/>
    <property type="match status" value="1"/>
</dbReference>
<dbReference type="GO" id="GO:0043130">
    <property type="term" value="F:ubiquitin binding"/>
    <property type="evidence" value="ECO:0007669"/>
    <property type="project" value="TreeGrafter"/>
</dbReference>
<evidence type="ECO:0000313" key="4">
    <source>
        <dbReference type="EMBL" id="VVC42438.1"/>
    </source>
</evidence>
<dbReference type="GO" id="GO:0000045">
    <property type="term" value="P:autophagosome assembly"/>
    <property type="evidence" value="ECO:0007669"/>
    <property type="project" value="TreeGrafter"/>
</dbReference>
<dbReference type="InterPro" id="IPR001012">
    <property type="entry name" value="UBX_dom"/>
</dbReference>
<feature type="compositionally biased region" description="Polar residues" evidence="1">
    <location>
        <begin position="161"/>
        <end position="174"/>
    </location>
</feature>
<dbReference type="InterPro" id="IPR009060">
    <property type="entry name" value="UBA-like_sf"/>
</dbReference>
<evidence type="ECO:0000259" key="3">
    <source>
        <dbReference type="PROSITE" id="PS51399"/>
    </source>
</evidence>
<dbReference type="InterPro" id="IPR029071">
    <property type="entry name" value="Ubiquitin-like_domsf"/>
</dbReference>
<dbReference type="InterPro" id="IPR012989">
    <property type="entry name" value="SEP_domain"/>
</dbReference>
<dbReference type="Pfam" id="PF14555">
    <property type="entry name" value="UBA_4"/>
    <property type="match status" value="1"/>
</dbReference>
<feature type="domain" description="UBX" evidence="2">
    <location>
        <begin position="328"/>
        <end position="405"/>
    </location>
</feature>
<feature type="region of interest" description="Disordered" evidence="1">
    <location>
        <begin position="161"/>
        <end position="182"/>
    </location>
</feature>
<feature type="domain" description="SEP" evidence="3">
    <location>
        <begin position="207"/>
        <end position="276"/>
    </location>
</feature>